<sequence>MSAITELPVERDPEYGFWTHPALDKLCGGREGVPLSEFREWLATNALEHQITWLDSSDDDEARDEYFNSDSGTFAKWQPETPHGDGWFIASIHDTEDGPVCVWFREVRYG</sequence>
<gene>
    <name evidence="1" type="ORF">QEG54_000044</name>
    <name evidence="2" type="ORF">RBJ30_02615</name>
</gene>
<dbReference type="EMBL" id="ABLOKC030000001">
    <property type="protein sequence ID" value="EML1469378.1"/>
    <property type="molecule type" value="Genomic_DNA"/>
</dbReference>
<accession>A0AAI9GH33</accession>
<comment type="caution">
    <text evidence="1">The sequence shown here is derived from an EMBL/GenBank/DDBJ whole genome shotgun (WGS) entry which is preliminary data.</text>
</comment>
<evidence type="ECO:0000313" key="2">
    <source>
        <dbReference type="EMBL" id="MDQ2307997.1"/>
    </source>
</evidence>
<dbReference type="AlphaFoldDB" id="A0AAI9GH33"/>
<organism evidence="1">
    <name type="scientific">Pluralibacter gergoviae</name>
    <name type="common">Enterobacter gergoviae</name>
    <dbReference type="NCBI Taxonomy" id="61647"/>
    <lineage>
        <taxon>Bacteria</taxon>
        <taxon>Pseudomonadati</taxon>
        <taxon>Pseudomonadota</taxon>
        <taxon>Gammaproteobacteria</taxon>
        <taxon>Enterobacterales</taxon>
        <taxon>Enterobacteriaceae</taxon>
        <taxon>Pluralibacter</taxon>
    </lineage>
</organism>
<reference evidence="1" key="2">
    <citation type="submission" date="2024-02" db="EMBL/GenBank/DDBJ databases">
        <authorList>
            <consortium name="Clinical and Environmental Microbiology Branch: Whole genome sequencing antimicrobial resistance pathogens in the healthcare setting"/>
        </authorList>
    </citation>
    <scope>NUCLEOTIDE SEQUENCE</scope>
    <source>
        <strain evidence="1">2021DK-00143</strain>
    </source>
</reference>
<dbReference type="EMBL" id="JAVDNV010000001">
    <property type="protein sequence ID" value="MDQ2307997.1"/>
    <property type="molecule type" value="Genomic_DNA"/>
</dbReference>
<reference evidence="2" key="1">
    <citation type="submission" date="2023-08" db="EMBL/GenBank/DDBJ databases">
        <title>WGS of pathogenic bacterial species, Los Angeles County Public Health Laboratories.</title>
        <authorList>
            <person name="Garrigues J.M."/>
            <person name="Green N.M."/>
        </authorList>
    </citation>
    <scope>NUCLEOTIDE SEQUENCE</scope>
    <source>
        <strain evidence="2">LACPHL-BACT-2023-00068</strain>
    </source>
</reference>
<proteinExistence type="predicted"/>
<evidence type="ECO:0008006" key="3">
    <source>
        <dbReference type="Google" id="ProtNLM"/>
    </source>
</evidence>
<name>A0AAI9GH33_PLUGE</name>
<protein>
    <recommendedName>
        <fullName evidence="3">Prophage protein</fullName>
    </recommendedName>
</protein>
<dbReference type="GeneID" id="61384441"/>
<evidence type="ECO:0000313" key="1">
    <source>
        <dbReference type="EMBL" id="EML1469378.1"/>
    </source>
</evidence>
<dbReference type="RefSeq" id="WP_098940261.1">
    <property type="nucleotide sequence ID" value="NZ_CP020388.1"/>
</dbReference>
<dbReference type="Proteomes" id="UP001236270">
    <property type="component" value="Unassembled WGS sequence"/>
</dbReference>